<name>A0A1N6Z1Q3_9FIRM</name>
<dbReference type="Proteomes" id="UP000185669">
    <property type="component" value="Unassembled WGS sequence"/>
</dbReference>
<dbReference type="RefSeq" id="WP_199505744.1">
    <property type="nucleotide sequence ID" value="NZ_FTNC01000016.1"/>
</dbReference>
<keyword evidence="2" id="KW-1185">Reference proteome</keyword>
<dbReference type="STRING" id="56779.SAMN05421834_11616"/>
<evidence type="ECO:0000313" key="2">
    <source>
        <dbReference type="Proteomes" id="UP000185669"/>
    </source>
</evidence>
<evidence type="ECO:0000313" key="1">
    <source>
        <dbReference type="EMBL" id="SIR20651.1"/>
    </source>
</evidence>
<accession>A0A1N6Z1Q3</accession>
<organism evidence="1 2">
    <name type="scientific">Halanaerobium kushneri</name>
    <dbReference type="NCBI Taxonomy" id="56779"/>
    <lineage>
        <taxon>Bacteria</taxon>
        <taxon>Bacillati</taxon>
        <taxon>Bacillota</taxon>
        <taxon>Clostridia</taxon>
        <taxon>Halanaerobiales</taxon>
        <taxon>Halanaerobiaceae</taxon>
        <taxon>Halanaerobium</taxon>
    </lineage>
</organism>
<protein>
    <submittedName>
        <fullName evidence="1">Uncharacterized protein</fullName>
    </submittedName>
</protein>
<dbReference type="AlphaFoldDB" id="A0A1N6Z1Q3"/>
<dbReference type="EMBL" id="FTNC01000016">
    <property type="protein sequence ID" value="SIR20651.1"/>
    <property type="molecule type" value="Genomic_DNA"/>
</dbReference>
<sequence length="57" mass="6044">MEYLFLGVLGVGSLYYIGKKIYGGIKGTDSPCAGCSDQSCPVAGGKEYNFDDIVIDD</sequence>
<proteinExistence type="predicted"/>
<reference evidence="2" key="1">
    <citation type="submission" date="2017-01" db="EMBL/GenBank/DDBJ databases">
        <authorList>
            <person name="Varghese N."/>
            <person name="Submissions S."/>
        </authorList>
    </citation>
    <scope>NUCLEOTIDE SEQUENCE [LARGE SCALE GENOMIC DNA]</scope>
    <source>
        <strain evidence="2">ATCC 700103</strain>
    </source>
</reference>
<gene>
    <name evidence="1" type="ORF">SAMN05421834_11616</name>
</gene>